<gene>
    <name evidence="8" type="ORF">FHS65_000650</name>
</gene>
<evidence type="ECO:0000256" key="3">
    <source>
        <dbReference type="ARBA" id="ARBA00022692"/>
    </source>
</evidence>
<feature type="domain" description="Copper resistance protein D" evidence="7">
    <location>
        <begin position="185"/>
        <end position="292"/>
    </location>
</feature>
<feature type="transmembrane region" description="Helical" evidence="6">
    <location>
        <begin position="117"/>
        <end position="138"/>
    </location>
</feature>
<evidence type="ECO:0000256" key="5">
    <source>
        <dbReference type="ARBA" id="ARBA00023136"/>
    </source>
</evidence>
<evidence type="ECO:0000256" key="6">
    <source>
        <dbReference type="SAM" id="Phobius"/>
    </source>
</evidence>
<dbReference type="GO" id="GO:0005886">
    <property type="term" value="C:plasma membrane"/>
    <property type="evidence" value="ECO:0007669"/>
    <property type="project" value="UniProtKB-SubCell"/>
</dbReference>
<evidence type="ECO:0000313" key="9">
    <source>
        <dbReference type="Proteomes" id="UP000548978"/>
    </source>
</evidence>
<proteinExistence type="predicted"/>
<evidence type="ECO:0000313" key="8">
    <source>
        <dbReference type="EMBL" id="MBB5659932.1"/>
    </source>
</evidence>
<feature type="transmembrane region" description="Helical" evidence="6">
    <location>
        <begin position="187"/>
        <end position="213"/>
    </location>
</feature>
<accession>A0A7W9E650</accession>
<dbReference type="OrthoDB" id="6053803at2"/>
<dbReference type="InterPro" id="IPR032694">
    <property type="entry name" value="CopC/D"/>
</dbReference>
<dbReference type="NCBIfam" id="NF033808">
    <property type="entry name" value="copper_CopD"/>
    <property type="match status" value="1"/>
</dbReference>
<keyword evidence="5 6" id="KW-0472">Membrane</keyword>
<dbReference type="InterPro" id="IPR047689">
    <property type="entry name" value="CopD"/>
</dbReference>
<evidence type="ECO:0000256" key="1">
    <source>
        <dbReference type="ARBA" id="ARBA00004651"/>
    </source>
</evidence>
<sequence>MPIDLTVVVLRWLQFAAAVVALGLPLFRIYASGPVPSRSVRRVAITAGLLLAVGAAAGLVAQTAMMAGGWAAAADPASIGYVIQSTSLGMAHIARAILALTGVAISMFGQDRKVAQLMAVAAFAGATASFAWSGHGAASEGAGGLIHLIADIIHALAAAVWLGALAGFCMRLCRPFGGEIETTTRALAGFATVGSAAVSVLVLTGLINAGFLIGIDGVVRVASSTWGLLLLGKLALFILMVGLAAHNRFTLTPALARAITHDTPTDGPVRRLQLSIGLEMAAGLVLLGLVAAMGVQMPPASM</sequence>
<comment type="caution">
    <text evidence="8">The sequence shown here is derived from an EMBL/GenBank/DDBJ whole genome shotgun (WGS) entry which is preliminary data.</text>
</comment>
<dbReference type="PANTHER" id="PTHR34820">
    <property type="entry name" value="INNER MEMBRANE PROTEIN YEBZ"/>
    <property type="match status" value="1"/>
</dbReference>
<feature type="transmembrane region" description="Helical" evidence="6">
    <location>
        <begin position="144"/>
        <end position="166"/>
    </location>
</feature>
<evidence type="ECO:0000256" key="2">
    <source>
        <dbReference type="ARBA" id="ARBA00022475"/>
    </source>
</evidence>
<keyword evidence="3 6" id="KW-0812">Transmembrane</keyword>
<dbReference type="InterPro" id="IPR008457">
    <property type="entry name" value="Cu-R_CopD_dom"/>
</dbReference>
<name>A0A7W9E650_9CAUL</name>
<evidence type="ECO:0000259" key="7">
    <source>
        <dbReference type="Pfam" id="PF05425"/>
    </source>
</evidence>
<organism evidence="8 9">
    <name type="scientific">Brevundimonas halotolerans</name>
    <dbReference type="NCBI Taxonomy" id="69670"/>
    <lineage>
        <taxon>Bacteria</taxon>
        <taxon>Pseudomonadati</taxon>
        <taxon>Pseudomonadota</taxon>
        <taxon>Alphaproteobacteria</taxon>
        <taxon>Caulobacterales</taxon>
        <taxon>Caulobacteraceae</taxon>
        <taxon>Brevundimonas</taxon>
    </lineage>
</organism>
<dbReference type="Pfam" id="PF05425">
    <property type="entry name" value="CopD"/>
    <property type="match status" value="1"/>
</dbReference>
<dbReference type="PANTHER" id="PTHR34820:SF4">
    <property type="entry name" value="INNER MEMBRANE PROTEIN YEBZ"/>
    <property type="match status" value="1"/>
</dbReference>
<protein>
    <submittedName>
        <fullName evidence="8">Putative copper resistance protein D</fullName>
    </submittedName>
</protein>
<dbReference type="EMBL" id="JACIJB010000001">
    <property type="protein sequence ID" value="MBB5659932.1"/>
    <property type="molecule type" value="Genomic_DNA"/>
</dbReference>
<feature type="transmembrane region" description="Helical" evidence="6">
    <location>
        <begin position="43"/>
        <end position="61"/>
    </location>
</feature>
<dbReference type="RefSeq" id="WP_123287356.1">
    <property type="nucleotide sequence ID" value="NZ_JACIJB010000001.1"/>
</dbReference>
<feature type="transmembrane region" description="Helical" evidence="6">
    <location>
        <begin position="225"/>
        <end position="245"/>
    </location>
</feature>
<comment type="subcellular location">
    <subcellularLocation>
        <location evidence="1">Cell membrane</location>
        <topology evidence="1">Multi-pass membrane protein</topology>
    </subcellularLocation>
</comment>
<keyword evidence="2" id="KW-1003">Cell membrane</keyword>
<evidence type="ECO:0000256" key="4">
    <source>
        <dbReference type="ARBA" id="ARBA00022989"/>
    </source>
</evidence>
<dbReference type="AlphaFoldDB" id="A0A7W9E650"/>
<reference evidence="8 9" key="1">
    <citation type="submission" date="2020-08" db="EMBL/GenBank/DDBJ databases">
        <title>Genomic Encyclopedia of Type Strains, Phase IV (KMG-IV): sequencing the most valuable type-strain genomes for metagenomic binning, comparative biology and taxonomic classification.</title>
        <authorList>
            <person name="Goeker M."/>
        </authorList>
    </citation>
    <scope>NUCLEOTIDE SEQUENCE [LARGE SCALE GENOMIC DNA]</scope>
    <source>
        <strain evidence="8 9">DSM 24448</strain>
    </source>
</reference>
<feature type="transmembrane region" description="Helical" evidence="6">
    <location>
        <begin position="81"/>
        <end position="105"/>
    </location>
</feature>
<dbReference type="GO" id="GO:0006825">
    <property type="term" value="P:copper ion transport"/>
    <property type="evidence" value="ECO:0007669"/>
    <property type="project" value="InterPro"/>
</dbReference>
<keyword evidence="4 6" id="KW-1133">Transmembrane helix</keyword>
<keyword evidence="9" id="KW-1185">Reference proteome</keyword>
<feature type="transmembrane region" description="Helical" evidence="6">
    <location>
        <begin position="12"/>
        <end position="31"/>
    </location>
</feature>
<feature type="transmembrane region" description="Helical" evidence="6">
    <location>
        <begin position="276"/>
        <end position="295"/>
    </location>
</feature>
<dbReference type="Proteomes" id="UP000548978">
    <property type="component" value="Unassembled WGS sequence"/>
</dbReference>